<dbReference type="RefSeq" id="WP_131775375.1">
    <property type="nucleotide sequence ID" value="NZ_BMOB01000001.1"/>
</dbReference>
<dbReference type="EMBL" id="BMOB01000001">
    <property type="protein sequence ID" value="GGI76186.1"/>
    <property type="molecule type" value="Genomic_DNA"/>
</dbReference>
<dbReference type="Proteomes" id="UP000630149">
    <property type="component" value="Unassembled WGS sequence"/>
</dbReference>
<proteinExistence type="predicted"/>
<name>A0A917JP55_9GAMM</name>
<evidence type="ECO:0000256" key="1">
    <source>
        <dbReference type="SAM" id="Coils"/>
    </source>
</evidence>
<reference evidence="2" key="1">
    <citation type="journal article" date="2014" name="Int. J. Syst. Evol. Microbiol.">
        <title>Complete genome sequence of Corynebacterium casei LMG S-19264T (=DSM 44701T), isolated from a smear-ripened cheese.</title>
        <authorList>
            <consortium name="US DOE Joint Genome Institute (JGI-PGF)"/>
            <person name="Walter F."/>
            <person name="Albersmeier A."/>
            <person name="Kalinowski J."/>
            <person name="Ruckert C."/>
        </authorList>
    </citation>
    <scope>NUCLEOTIDE SEQUENCE</scope>
    <source>
        <strain evidence="2">JCM 13919</strain>
    </source>
</reference>
<sequence length="290" mass="33637">MKNENKDTELEQWFSTYGLLTAERILGRFNIRFEHKDLISAVKNPHNVYYKLLRIPLKHVYTGIIMQQATDYQSYTQKLFVGYLLSGEADKPEDAPGASVRESLEEERDNLKRLNDEFSEHETTHKRLIADSQASLISLAKGLQQALQAVSEQVKKTFIHDKSVAEIKKSMQSAIAHYPESENNMLAHDSSFWASLSEKLGHQLDNQEKEQLSQLLQSFLNYSHELDQALEGYREQCDDMLITIRNMRTQFYDMILRVNELLSNLPDYRPNPDRLEENLEALQFNAHLGE</sequence>
<dbReference type="OrthoDB" id="5649041at2"/>
<organism evidence="2 3">
    <name type="scientific">Legionella impletisoli</name>
    <dbReference type="NCBI Taxonomy" id="343510"/>
    <lineage>
        <taxon>Bacteria</taxon>
        <taxon>Pseudomonadati</taxon>
        <taxon>Pseudomonadota</taxon>
        <taxon>Gammaproteobacteria</taxon>
        <taxon>Legionellales</taxon>
        <taxon>Legionellaceae</taxon>
        <taxon>Legionella</taxon>
    </lineage>
</organism>
<protein>
    <submittedName>
        <fullName evidence="2">Uncharacterized protein</fullName>
    </submittedName>
</protein>
<dbReference type="Pfam" id="PF23129">
    <property type="entry name" value="DotZ"/>
    <property type="match status" value="1"/>
</dbReference>
<dbReference type="AlphaFoldDB" id="A0A917JP55"/>
<evidence type="ECO:0000313" key="3">
    <source>
        <dbReference type="Proteomes" id="UP000630149"/>
    </source>
</evidence>
<keyword evidence="3" id="KW-1185">Reference proteome</keyword>
<accession>A0A917JP55</accession>
<evidence type="ECO:0000313" key="2">
    <source>
        <dbReference type="EMBL" id="GGI76186.1"/>
    </source>
</evidence>
<dbReference type="CDD" id="cd22644">
    <property type="entry name" value="DotZ"/>
    <property type="match status" value="1"/>
</dbReference>
<reference evidence="2" key="2">
    <citation type="submission" date="2020-09" db="EMBL/GenBank/DDBJ databases">
        <authorList>
            <person name="Sun Q."/>
            <person name="Ohkuma M."/>
        </authorList>
    </citation>
    <scope>NUCLEOTIDE SEQUENCE</scope>
    <source>
        <strain evidence="2">JCM 13919</strain>
    </source>
</reference>
<keyword evidence="1" id="KW-0175">Coiled coil</keyword>
<feature type="coiled-coil region" evidence="1">
    <location>
        <begin position="97"/>
        <end position="131"/>
    </location>
</feature>
<gene>
    <name evidence="2" type="ORF">GCM10007966_01290</name>
</gene>
<comment type="caution">
    <text evidence="2">The sequence shown here is derived from an EMBL/GenBank/DDBJ whole genome shotgun (WGS) entry which is preliminary data.</text>
</comment>
<dbReference type="InterPro" id="IPR049719">
    <property type="entry name" value="DotZ-like"/>
</dbReference>